<organism evidence="2 3">
    <name type="scientific">Massilia phyllostachyos</name>
    <dbReference type="NCBI Taxonomy" id="2898585"/>
    <lineage>
        <taxon>Bacteria</taxon>
        <taxon>Pseudomonadati</taxon>
        <taxon>Pseudomonadota</taxon>
        <taxon>Betaproteobacteria</taxon>
        <taxon>Burkholderiales</taxon>
        <taxon>Oxalobacteraceae</taxon>
        <taxon>Telluria group</taxon>
        <taxon>Massilia</taxon>
    </lineage>
</organism>
<accession>A0ABS8Q9S7</accession>
<comment type="caution">
    <text evidence="2">The sequence shown here is derived from an EMBL/GenBank/DDBJ whole genome shotgun (WGS) entry which is preliminary data.</text>
</comment>
<dbReference type="Proteomes" id="UP001179361">
    <property type="component" value="Unassembled WGS sequence"/>
</dbReference>
<dbReference type="RefSeq" id="WP_231059790.1">
    <property type="nucleotide sequence ID" value="NZ_JAJNOC010000007.1"/>
</dbReference>
<evidence type="ECO:0000313" key="3">
    <source>
        <dbReference type="Proteomes" id="UP001179361"/>
    </source>
</evidence>
<name>A0ABS8Q9S7_9BURK</name>
<dbReference type="Gene3D" id="3.40.390.10">
    <property type="entry name" value="Collagenase (Catalytic Domain)"/>
    <property type="match status" value="1"/>
</dbReference>
<dbReference type="SUPFAM" id="SSF55486">
    <property type="entry name" value="Metalloproteases ('zincins'), catalytic domain"/>
    <property type="match status" value="1"/>
</dbReference>
<protein>
    <submittedName>
        <fullName evidence="2">Uncharacterized protein</fullName>
    </submittedName>
</protein>
<reference evidence="2" key="1">
    <citation type="submission" date="2021-11" db="EMBL/GenBank/DDBJ databases">
        <title>The complete genome of Massilia sp sp. G4R7.</title>
        <authorList>
            <person name="Liu L."/>
            <person name="Yue J."/>
            <person name="Yuan J."/>
            <person name="Yang F."/>
            <person name="Li L."/>
        </authorList>
    </citation>
    <scope>NUCLEOTIDE SEQUENCE</scope>
    <source>
        <strain evidence="2">G4R7</strain>
    </source>
</reference>
<gene>
    <name evidence="2" type="ORF">LQ564_19560</name>
</gene>
<keyword evidence="3" id="KW-1185">Reference proteome</keyword>
<proteinExistence type="predicted"/>
<feature type="compositionally biased region" description="Basic and acidic residues" evidence="1">
    <location>
        <begin position="1"/>
        <end position="11"/>
    </location>
</feature>
<evidence type="ECO:0000313" key="2">
    <source>
        <dbReference type="EMBL" id="MCD2518504.1"/>
    </source>
</evidence>
<sequence>MSPNDRLDRDAVMLLDTPPQERAASDSNLPPWAEASADVTPDAGRLQPALNGDGFTYRHDWGVRHGEWVLRLNWSEINPRSQVFVSIAEGAGGLNDGKFIGAARYTVHNIAPRAGGVDIWINIEYPVDISLYVDYLVVNPAGAGARTVSVTVHRHSSVALSEIDADRILGDMGTILQNDDTGPDVATPVQFVRNGAVRVLPATVPATIATAADLNALLSAGSGVKIVQAIRWCGGPGDTIIGCAPVGSGTVNVAAVRFTANQEGLIWVHEYGHNCGLPHRTDDPRAVMYPSVGVDHNVVNAAESAAYLAGPVAVTGGVMAASGCNCANGGLRAPADVRDFVQQHWVEGVPHELASQYGEADAKKLVDWLVNEPGRHEQFLGQIVATLGYIGAQIAVQPLIDFVKSPRTGRAVFNAKNIALIRLGDLANRSGSKAAVEFLAQVARDTALARTLAAPQAALEQADAGKAGLSAVSAETLASELAVSATFGLALAGTEAARRTVEALKADQNAFASVNQAAGEAARIAATVVQKGHEEYYRMKQQRHQL</sequence>
<feature type="region of interest" description="Disordered" evidence="1">
    <location>
        <begin position="1"/>
        <end position="36"/>
    </location>
</feature>
<dbReference type="EMBL" id="JAJNOC010000007">
    <property type="protein sequence ID" value="MCD2518504.1"/>
    <property type="molecule type" value="Genomic_DNA"/>
</dbReference>
<dbReference type="InterPro" id="IPR024079">
    <property type="entry name" value="MetalloPept_cat_dom_sf"/>
</dbReference>
<evidence type="ECO:0000256" key="1">
    <source>
        <dbReference type="SAM" id="MobiDB-lite"/>
    </source>
</evidence>